<sequence length="170" mass="18232">MHVTLRVSNQQQGLRNFPSSGQETYRGEGKGSDGSASARDLHAPPPPCFFGSSHHSSTFSAGQQHLTRALPTPIPQAGSAGEGEPDGGGDGRRGRERPPPQIRATFVWDPRAGTGRVWLKAGRVTRGGEYPEDNSVSFSLRVIQFEPLDSGSDCSRRRVHVAILRSNCGG</sequence>
<comment type="caution">
    <text evidence="2">The sequence shown here is derived from an EMBL/GenBank/DDBJ whole genome shotgun (WGS) entry which is preliminary data.</text>
</comment>
<proteinExistence type="predicted"/>
<feature type="compositionally biased region" description="Low complexity" evidence="1">
    <location>
        <begin position="49"/>
        <end position="60"/>
    </location>
</feature>
<dbReference type="Proteomes" id="UP000287651">
    <property type="component" value="Unassembled WGS sequence"/>
</dbReference>
<feature type="compositionally biased region" description="Basic and acidic residues" evidence="1">
    <location>
        <begin position="89"/>
        <end position="98"/>
    </location>
</feature>
<gene>
    <name evidence="2" type="ORF">B296_00056447</name>
</gene>
<accession>A0A426WXM2</accession>
<protein>
    <submittedName>
        <fullName evidence="2">Uncharacterized protein</fullName>
    </submittedName>
</protein>
<reference evidence="2 3" key="1">
    <citation type="journal article" date="2014" name="Agronomy (Basel)">
        <title>A Draft Genome Sequence for Ensete ventricosum, the Drought-Tolerant Tree Against Hunger.</title>
        <authorList>
            <person name="Harrison J."/>
            <person name="Moore K.A."/>
            <person name="Paszkiewicz K."/>
            <person name="Jones T."/>
            <person name="Grant M."/>
            <person name="Ambacheew D."/>
            <person name="Muzemil S."/>
            <person name="Studholme D.J."/>
        </authorList>
    </citation>
    <scope>NUCLEOTIDE SEQUENCE [LARGE SCALE GENOMIC DNA]</scope>
</reference>
<organism evidence="2 3">
    <name type="scientific">Ensete ventricosum</name>
    <name type="common">Abyssinian banana</name>
    <name type="synonym">Musa ensete</name>
    <dbReference type="NCBI Taxonomy" id="4639"/>
    <lineage>
        <taxon>Eukaryota</taxon>
        <taxon>Viridiplantae</taxon>
        <taxon>Streptophyta</taxon>
        <taxon>Embryophyta</taxon>
        <taxon>Tracheophyta</taxon>
        <taxon>Spermatophyta</taxon>
        <taxon>Magnoliopsida</taxon>
        <taxon>Liliopsida</taxon>
        <taxon>Zingiberales</taxon>
        <taxon>Musaceae</taxon>
        <taxon>Ensete</taxon>
    </lineage>
</organism>
<name>A0A426WXM2_ENSVE</name>
<evidence type="ECO:0000313" key="2">
    <source>
        <dbReference type="EMBL" id="RRT32045.1"/>
    </source>
</evidence>
<dbReference type="AlphaFoldDB" id="A0A426WXM2"/>
<dbReference type="EMBL" id="AMZH03034155">
    <property type="protein sequence ID" value="RRT32045.1"/>
    <property type="molecule type" value="Genomic_DNA"/>
</dbReference>
<evidence type="ECO:0000256" key="1">
    <source>
        <dbReference type="SAM" id="MobiDB-lite"/>
    </source>
</evidence>
<evidence type="ECO:0000313" key="3">
    <source>
        <dbReference type="Proteomes" id="UP000287651"/>
    </source>
</evidence>
<feature type="region of interest" description="Disordered" evidence="1">
    <location>
        <begin position="1"/>
        <end position="102"/>
    </location>
</feature>
<feature type="compositionally biased region" description="Polar residues" evidence="1">
    <location>
        <begin position="1"/>
        <end position="23"/>
    </location>
</feature>